<gene>
    <name evidence="2" type="ORF">AAE3_LOCUS2744</name>
</gene>
<feature type="region of interest" description="Disordered" evidence="1">
    <location>
        <begin position="155"/>
        <end position="242"/>
    </location>
</feature>
<dbReference type="AlphaFoldDB" id="A0A8S0WER3"/>
<sequence length="484" mass="54215">MNPWKDETPSNDWQGFCNAISAWIEVMLKDECPDAQPTVWFQKTHSSVLVELPPEIKDPTLYMGMHRYSKFLKNRPFDDRAAYIYPYNSARGSPEDNSWKEEFPDYNKIPPRILALFSQPYPTPDQAPPPPFEIEWARPISLEVYARLAARQAAAATPCDTASPTLDRRQTSTSSPTPGPSSVYRPQELRDESHRRSPVANAREDGKGKSREMAAATSRASDMTATDRFTAYNPPNHYTSQLKQSLNPIHNAAASGGMVKLNKMDPYEEDEAAAELLRSLSPVKPKPDIGEIRLIASMLPVKQEDQTPLAPEEYKPSAELLELLATLQPPGPAHQTNLSQVEEEDVKPIIKPEPVEAEVPAEAEYHASEELLSLLESLPPEIRGMAPADVSVKDEPREVKIEPETVRVKEEVMDSSLRWSARSTVQSQAVSPATKPELSRDPRIRARVLAAAANANSRPEKRDGVHVRETSEIQPKRIKKEHDW</sequence>
<organism evidence="2 3">
    <name type="scientific">Cyclocybe aegerita</name>
    <name type="common">Black poplar mushroom</name>
    <name type="synonym">Agrocybe aegerita</name>
    <dbReference type="NCBI Taxonomy" id="1973307"/>
    <lineage>
        <taxon>Eukaryota</taxon>
        <taxon>Fungi</taxon>
        <taxon>Dikarya</taxon>
        <taxon>Basidiomycota</taxon>
        <taxon>Agaricomycotina</taxon>
        <taxon>Agaricomycetes</taxon>
        <taxon>Agaricomycetidae</taxon>
        <taxon>Agaricales</taxon>
        <taxon>Agaricineae</taxon>
        <taxon>Bolbitiaceae</taxon>
        <taxon>Cyclocybe</taxon>
    </lineage>
</organism>
<feature type="compositionally biased region" description="Low complexity" evidence="1">
    <location>
        <begin position="171"/>
        <end position="182"/>
    </location>
</feature>
<evidence type="ECO:0000256" key="1">
    <source>
        <dbReference type="SAM" id="MobiDB-lite"/>
    </source>
</evidence>
<evidence type="ECO:0000313" key="3">
    <source>
        <dbReference type="Proteomes" id="UP000467700"/>
    </source>
</evidence>
<comment type="caution">
    <text evidence="2">The sequence shown here is derived from an EMBL/GenBank/DDBJ whole genome shotgun (WGS) entry which is preliminary data.</text>
</comment>
<accession>A0A8S0WER3</accession>
<dbReference type="OrthoDB" id="2996389at2759"/>
<feature type="compositionally biased region" description="Basic and acidic residues" evidence="1">
    <location>
        <begin position="202"/>
        <end position="212"/>
    </location>
</feature>
<dbReference type="EMBL" id="CACVBS010000029">
    <property type="protein sequence ID" value="CAA7260333.1"/>
    <property type="molecule type" value="Genomic_DNA"/>
</dbReference>
<keyword evidence="3" id="KW-1185">Reference proteome</keyword>
<feature type="compositionally biased region" description="Basic and acidic residues" evidence="1">
    <location>
        <begin position="458"/>
        <end position="484"/>
    </location>
</feature>
<dbReference type="Proteomes" id="UP000467700">
    <property type="component" value="Unassembled WGS sequence"/>
</dbReference>
<evidence type="ECO:0000313" key="2">
    <source>
        <dbReference type="EMBL" id="CAA7260333.1"/>
    </source>
</evidence>
<reference evidence="2 3" key="1">
    <citation type="submission" date="2020-01" db="EMBL/GenBank/DDBJ databases">
        <authorList>
            <person name="Gupta K D."/>
        </authorList>
    </citation>
    <scope>NUCLEOTIDE SEQUENCE [LARGE SCALE GENOMIC DNA]</scope>
</reference>
<name>A0A8S0WER3_CYCAE</name>
<proteinExistence type="predicted"/>
<protein>
    <submittedName>
        <fullName evidence="2">Uncharacterized protein</fullName>
    </submittedName>
</protein>
<feature type="compositionally biased region" description="Polar residues" evidence="1">
    <location>
        <begin position="422"/>
        <end position="431"/>
    </location>
</feature>
<feature type="region of interest" description="Disordered" evidence="1">
    <location>
        <begin position="422"/>
        <end position="484"/>
    </location>
</feature>